<dbReference type="Proteomes" id="UP000236630">
    <property type="component" value="Unassembled WGS sequence"/>
</dbReference>
<comment type="caution">
    <text evidence="1">The sequence shown here is derived from an EMBL/GenBank/DDBJ whole genome shotgun (WGS) entry which is preliminary data.</text>
</comment>
<dbReference type="EMBL" id="BDQV01001411">
    <property type="protein sequence ID" value="GAY32760.1"/>
    <property type="molecule type" value="Genomic_DNA"/>
</dbReference>
<dbReference type="InterPro" id="IPR011065">
    <property type="entry name" value="Kunitz_inhibitor_STI-like_sf"/>
</dbReference>
<organism evidence="1 2">
    <name type="scientific">Citrus unshiu</name>
    <name type="common">Satsuma mandarin</name>
    <name type="synonym">Citrus nobilis var. unshiu</name>
    <dbReference type="NCBI Taxonomy" id="55188"/>
    <lineage>
        <taxon>Eukaryota</taxon>
        <taxon>Viridiplantae</taxon>
        <taxon>Streptophyta</taxon>
        <taxon>Embryophyta</taxon>
        <taxon>Tracheophyta</taxon>
        <taxon>Spermatophyta</taxon>
        <taxon>Magnoliopsida</taxon>
        <taxon>eudicotyledons</taxon>
        <taxon>Gunneridae</taxon>
        <taxon>Pentapetalae</taxon>
        <taxon>rosids</taxon>
        <taxon>malvids</taxon>
        <taxon>Sapindales</taxon>
        <taxon>Rutaceae</taxon>
        <taxon>Aurantioideae</taxon>
        <taxon>Citrus</taxon>
    </lineage>
</organism>
<sequence length="40" mass="4964">MINEEVDLNVRFSTETRCNEPTVWRVDSIERKMVYINWWC</sequence>
<dbReference type="AlphaFoldDB" id="A0A2H5MXM0"/>
<evidence type="ECO:0000313" key="2">
    <source>
        <dbReference type="Proteomes" id="UP000236630"/>
    </source>
</evidence>
<reference evidence="1 2" key="1">
    <citation type="journal article" date="2017" name="Front. Genet.">
        <title>Draft sequencing of the heterozygous diploid genome of Satsuma (Citrus unshiu Marc.) using a hybrid assembly approach.</title>
        <authorList>
            <person name="Shimizu T."/>
            <person name="Tanizawa Y."/>
            <person name="Mochizuki T."/>
            <person name="Nagasaki H."/>
            <person name="Yoshioka T."/>
            <person name="Toyoda A."/>
            <person name="Fujiyama A."/>
            <person name="Kaminuma E."/>
            <person name="Nakamura Y."/>
        </authorList>
    </citation>
    <scope>NUCLEOTIDE SEQUENCE [LARGE SCALE GENOMIC DNA]</scope>
    <source>
        <strain evidence="2">cv. Miyagawa wase</strain>
    </source>
</reference>
<dbReference type="SUPFAM" id="SSF50386">
    <property type="entry name" value="STI-like"/>
    <property type="match status" value="1"/>
</dbReference>
<proteinExistence type="predicted"/>
<name>A0A2H5MXM0_CITUN</name>
<accession>A0A2H5MXM0</accession>
<evidence type="ECO:0000313" key="1">
    <source>
        <dbReference type="EMBL" id="GAY32760.1"/>
    </source>
</evidence>
<protein>
    <submittedName>
        <fullName evidence="1">Uncharacterized protein</fullName>
    </submittedName>
</protein>
<dbReference type="Gene3D" id="2.80.10.50">
    <property type="match status" value="1"/>
</dbReference>
<gene>
    <name evidence="1" type="ORF">CUMW_274190</name>
</gene>
<keyword evidence="2" id="KW-1185">Reference proteome</keyword>